<evidence type="ECO:0000256" key="2">
    <source>
        <dbReference type="ARBA" id="ARBA00022771"/>
    </source>
</evidence>
<organism evidence="11 12">
    <name type="scientific">Coffea canephora</name>
    <name type="common">Robusta coffee</name>
    <dbReference type="NCBI Taxonomy" id="49390"/>
    <lineage>
        <taxon>Eukaryota</taxon>
        <taxon>Viridiplantae</taxon>
        <taxon>Streptophyta</taxon>
        <taxon>Embryophyta</taxon>
        <taxon>Tracheophyta</taxon>
        <taxon>Spermatophyta</taxon>
        <taxon>Magnoliopsida</taxon>
        <taxon>eudicotyledons</taxon>
        <taxon>Gunneridae</taxon>
        <taxon>Pentapetalae</taxon>
        <taxon>asterids</taxon>
        <taxon>lamiids</taxon>
        <taxon>Gentianales</taxon>
        <taxon>Rubiaceae</taxon>
        <taxon>Ixoroideae</taxon>
        <taxon>Gardenieae complex</taxon>
        <taxon>Bertiereae - Coffeeae clade</taxon>
        <taxon>Coffeeae</taxon>
        <taxon>Coffea</taxon>
    </lineage>
</organism>
<keyword evidence="12" id="KW-1185">Reference proteome</keyword>
<dbReference type="GO" id="GO:0006355">
    <property type="term" value="P:regulation of DNA-templated transcription"/>
    <property type="evidence" value="ECO:0007669"/>
    <property type="project" value="InterPro"/>
</dbReference>
<dbReference type="PhylomeDB" id="A0A068V7D8"/>
<keyword evidence="2 9" id="KW-0863">Zinc-finger</keyword>
<dbReference type="InParanoid" id="A0A068V7D8"/>
<name>A0A068V7D8_COFCA</name>
<comment type="similarity">
    <text evidence="7">Belongs to the type IV zinc-finger family. Class B subfamily.</text>
</comment>
<dbReference type="InterPro" id="IPR013088">
    <property type="entry name" value="Znf_NHR/GATA"/>
</dbReference>
<evidence type="ECO:0000256" key="6">
    <source>
        <dbReference type="ARBA" id="ARBA00023163"/>
    </source>
</evidence>
<comment type="function">
    <text evidence="8">Transcriptional regulator that specifically binds 5'-GATA-3' or 5'-GAT-3' motifs within gene promoters.</text>
</comment>
<dbReference type="STRING" id="49390.A0A068V7D8"/>
<evidence type="ECO:0000313" key="11">
    <source>
        <dbReference type="EMBL" id="CDP16472.1"/>
    </source>
</evidence>
<keyword evidence="3" id="KW-0862">Zinc</keyword>
<evidence type="ECO:0000256" key="5">
    <source>
        <dbReference type="ARBA" id="ARBA00023125"/>
    </source>
</evidence>
<accession>A0A068V7D8</accession>
<reference evidence="12" key="1">
    <citation type="journal article" date="2014" name="Science">
        <title>The coffee genome provides insight into the convergent evolution of caffeine biosynthesis.</title>
        <authorList>
            <person name="Denoeud F."/>
            <person name="Carretero-Paulet L."/>
            <person name="Dereeper A."/>
            <person name="Droc G."/>
            <person name="Guyot R."/>
            <person name="Pietrella M."/>
            <person name="Zheng C."/>
            <person name="Alberti A."/>
            <person name="Anthony F."/>
            <person name="Aprea G."/>
            <person name="Aury J.M."/>
            <person name="Bento P."/>
            <person name="Bernard M."/>
            <person name="Bocs S."/>
            <person name="Campa C."/>
            <person name="Cenci A."/>
            <person name="Combes M.C."/>
            <person name="Crouzillat D."/>
            <person name="Da Silva C."/>
            <person name="Daddiego L."/>
            <person name="De Bellis F."/>
            <person name="Dussert S."/>
            <person name="Garsmeur O."/>
            <person name="Gayraud T."/>
            <person name="Guignon V."/>
            <person name="Jahn K."/>
            <person name="Jamilloux V."/>
            <person name="Joet T."/>
            <person name="Labadie K."/>
            <person name="Lan T."/>
            <person name="Leclercq J."/>
            <person name="Lepelley M."/>
            <person name="Leroy T."/>
            <person name="Li L.T."/>
            <person name="Librado P."/>
            <person name="Lopez L."/>
            <person name="Munoz A."/>
            <person name="Noel B."/>
            <person name="Pallavicini A."/>
            <person name="Perrotta G."/>
            <person name="Poncet V."/>
            <person name="Pot D."/>
            <person name="Priyono X."/>
            <person name="Rigoreau M."/>
            <person name="Rouard M."/>
            <person name="Rozas J."/>
            <person name="Tranchant-Dubreuil C."/>
            <person name="VanBuren R."/>
            <person name="Zhang Q."/>
            <person name="Andrade A.C."/>
            <person name="Argout X."/>
            <person name="Bertrand B."/>
            <person name="de Kochko A."/>
            <person name="Graziosi G."/>
            <person name="Henry R.J."/>
            <person name="Jayarama X."/>
            <person name="Ming R."/>
            <person name="Nagai C."/>
            <person name="Rounsley S."/>
            <person name="Sankoff D."/>
            <person name="Giuliano G."/>
            <person name="Albert V.A."/>
            <person name="Wincker P."/>
            <person name="Lashermes P."/>
        </authorList>
    </citation>
    <scope>NUCLEOTIDE SEQUENCE [LARGE SCALE GENOMIC DNA]</scope>
    <source>
        <strain evidence="12">cv. DH200-94</strain>
    </source>
</reference>
<dbReference type="Pfam" id="PF00320">
    <property type="entry name" value="GATA"/>
    <property type="match status" value="1"/>
</dbReference>
<evidence type="ECO:0000256" key="3">
    <source>
        <dbReference type="ARBA" id="ARBA00022833"/>
    </source>
</evidence>
<evidence type="ECO:0000256" key="4">
    <source>
        <dbReference type="ARBA" id="ARBA00023015"/>
    </source>
</evidence>
<dbReference type="EMBL" id="HG739211">
    <property type="protein sequence ID" value="CDP16472.1"/>
    <property type="molecule type" value="Genomic_DNA"/>
</dbReference>
<keyword evidence="1" id="KW-0479">Metal-binding</keyword>
<keyword evidence="5" id="KW-0238">DNA-binding</keyword>
<dbReference type="AlphaFoldDB" id="A0A068V7D8"/>
<evidence type="ECO:0000313" key="12">
    <source>
        <dbReference type="Proteomes" id="UP000295252"/>
    </source>
</evidence>
<sequence length="84" mass="9262">MVKYLKTCWMTKGNRLKQGGEENASNKVFSISGSNGVGSSREIQKKCIACGSDDTPLWRKGPHGPRTLCNACGLRYARLMKRLA</sequence>
<dbReference type="Gene3D" id="3.30.50.10">
    <property type="entry name" value="Erythroid Transcription Factor GATA-1, subunit A"/>
    <property type="match status" value="1"/>
</dbReference>
<dbReference type="Proteomes" id="UP000295252">
    <property type="component" value="Chromosome VII"/>
</dbReference>
<evidence type="ECO:0000256" key="9">
    <source>
        <dbReference type="PROSITE-ProRule" id="PRU00094"/>
    </source>
</evidence>
<feature type="domain" description="GATA-type" evidence="10">
    <location>
        <begin position="41"/>
        <end position="76"/>
    </location>
</feature>
<dbReference type="PANTHER" id="PTHR47172:SF24">
    <property type="entry name" value="GATA ZINC FINGER DOMAIN-CONTAINING PROTEIN 14-RELATED"/>
    <property type="match status" value="1"/>
</dbReference>
<dbReference type="Gramene" id="CDP16472">
    <property type="protein sequence ID" value="CDP16472"/>
    <property type="gene ID" value="GSCOC_T00018408001"/>
</dbReference>
<dbReference type="PANTHER" id="PTHR47172">
    <property type="entry name" value="OS01G0976800 PROTEIN"/>
    <property type="match status" value="1"/>
</dbReference>
<proteinExistence type="inferred from homology"/>
<dbReference type="PROSITE" id="PS50114">
    <property type="entry name" value="GATA_ZN_FINGER_2"/>
    <property type="match status" value="1"/>
</dbReference>
<dbReference type="InterPro" id="IPR000679">
    <property type="entry name" value="Znf_GATA"/>
</dbReference>
<keyword evidence="6" id="KW-0804">Transcription</keyword>
<dbReference type="CDD" id="cd00202">
    <property type="entry name" value="ZnF_GATA"/>
    <property type="match status" value="1"/>
</dbReference>
<gene>
    <name evidence="11" type="ORF">GSCOC_T00018408001</name>
</gene>
<dbReference type="OrthoDB" id="2162994at2759"/>
<dbReference type="SUPFAM" id="SSF57716">
    <property type="entry name" value="Glucocorticoid receptor-like (DNA-binding domain)"/>
    <property type="match status" value="1"/>
</dbReference>
<protein>
    <recommendedName>
        <fullName evidence="10">GATA-type domain-containing protein</fullName>
    </recommendedName>
</protein>
<evidence type="ECO:0000259" key="10">
    <source>
        <dbReference type="PROSITE" id="PS50114"/>
    </source>
</evidence>
<dbReference type="SMART" id="SM00401">
    <property type="entry name" value="ZnF_GATA"/>
    <property type="match status" value="1"/>
</dbReference>
<evidence type="ECO:0000256" key="1">
    <source>
        <dbReference type="ARBA" id="ARBA00022723"/>
    </source>
</evidence>
<evidence type="ECO:0000256" key="8">
    <source>
        <dbReference type="ARBA" id="ARBA00037539"/>
    </source>
</evidence>
<evidence type="ECO:0000256" key="7">
    <source>
        <dbReference type="ARBA" id="ARBA00024019"/>
    </source>
</evidence>
<keyword evidence="4" id="KW-0805">Transcription regulation</keyword>
<dbReference type="GO" id="GO:0008270">
    <property type="term" value="F:zinc ion binding"/>
    <property type="evidence" value="ECO:0007669"/>
    <property type="project" value="UniProtKB-KW"/>
</dbReference>
<dbReference type="GO" id="GO:0043565">
    <property type="term" value="F:sequence-specific DNA binding"/>
    <property type="evidence" value="ECO:0007669"/>
    <property type="project" value="InterPro"/>
</dbReference>